<feature type="compositionally biased region" description="Polar residues" evidence="1">
    <location>
        <begin position="114"/>
        <end position="132"/>
    </location>
</feature>
<dbReference type="Proteomes" id="UP001176961">
    <property type="component" value="Unassembled WGS sequence"/>
</dbReference>
<feature type="region of interest" description="Disordered" evidence="1">
    <location>
        <begin position="217"/>
        <end position="309"/>
    </location>
</feature>
<sequence length="538" mass="61561">MSSTVRSLKGLVTKRNDAAVNWLQDSTQALADIQAKESARRIKTCERYIELLETSLTKLTKAFDEAPETTEEEEDHLDKYIEKTQATIMKLHDHRTQLEETLEDIGIEADDRSSPSAVVTSSTKAEIAQDSSPLDEGASRTFGPETATTLLLRQRHTAAPLHPEETTMQKLWEDSDPKPHHQEARDWMQIMNQHFETLMREMENGFTTIREEIKRHHEKAQSVNTHTEHQTPARTTQPEDKVREGHVKNRRHWRRSLTTAQRRSNTAPSLQKKSTKWRGNNAMISETQNTKERKLSSSNGQREQTLARGTQTWLKPERLEPAQRFFAGHAGVYELHSYQFTRPSKHGATHTNVDGNFDKKHSVQRQVLKRPKDSTVDKTQRLTRQVKLLRTIAKNRQTDMEVGSDSRWRSRQQQRIRYSTAGLKKSLNEGNIVLPRDAARPTSTHRRKTTPTVQIDESPQKATREAVMGDPGGSGLRRRSTHAPREIDKQGYKASRYNANQGKNPPKRSRATSSDTEVKVNDYLNDYFTINGVTPLVC</sequence>
<feature type="region of interest" description="Disordered" evidence="1">
    <location>
        <begin position="158"/>
        <end position="182"/>
    </location>
</feature>
<feature type="region of interest" description="Disordered" evidence="1">
    <location>
        <begin position="109"/>
        <end position="142"/>
    </location>
</feature>
<feature type="compositionally biased region" description="Basic and acidic residues" evidence="1">
    <location>
        <begin position="162"/>
        <end position="182"/>
    </location>
</feature>
<gene>
    <name evidence="2" type="ORF">CYNAS_LOCUS16242</name>
</gene>
<feature type="compositionally biased region" description="Basic and acidic residues" evidence="1">
    <location>
        <begin position="226"/>
        <end position="247"/>
    </location>
</feature>
<evidence type="ECO:0000313" key="2">
    <source>
        <dbReference type="EMBL" id="CAJ0604259.1"/>
    </source>
</evidence>
<keyword evidence="3" id="KW-1185">Reference proteome</keyword>
<feature type="region of interest" description="Disordered" evidence="1">
    <location>
        <begin position="420"/>
        <end position="516"/>
    </location>
</feature>
<proteinExistence type="predicted"/>
<protein>
    <submittedName>
        <fullName evidence="2">Uncharacterized protein</fullName>
    </submittedName>
</protein>
<dbReference type="EMBL" id="CATQJL010000305">
    <property type="protein sequence ID" value="CAJ0604259.1"/>
    <property type="molecule type" value="Genomic_DNA"/>
</dbReference>
<name>A0AA36H5X0_CYLNA</name>
<accession>A0AA36H5X0</accession>
<feature type="compositionally biased region" description="Polar residues" evidence="1">
    <location>
        <begin position="296"/>
        <end position="309"/>
    </location>
</feature>
<comment type="caution">
    <text evidence="2">The sequence shown here is derived from an EMBL/GenBank/DDBJ whole genome shotgun (WGS) entry which is preliminary data.</text>
</comment>
<evidence type="ECO:0000256" key="1">
    <source>
        <dbReference type="SAM" id="MobiDB-lite"/>
    </source>
</evidence>
<evidence type="ECO:0000313" key="3">
    <source>
        <dbReference type="Proteomes" id="UP001176961"/>
    </source>
</evidence>
<organism evidence="2 3">
    <name type="scientific">Cylicocyclus nassatus</name>
    <name type="common">Nematode worm</name>
    <dbReference type="NCBI Taxonomy" id="53992"/>
    <lineage>
        <taxon>Eukaryota</taxon>
        <taxon>Metazoa</taxon>
        <taxon>Ecdysozoa</taxon>
        <taxon>Nematoda</taxon>
        <taxon>Chromadorea</taxon>
        <taxon>Rhabditida</taxon>
        <taxon>Rhabditina</taxon>
        <taxon>Rhabditomorpha</taxon>
        <taxon>Strongyloidea</taxon>
        <taxon>Strongylidae</taxon>
        <taxon>Cylicocyclus</taxon>
    </lineage>
</organism>
<reference evidence="2" key="1">
    <citation type="submission" date="2023-07" db="EMBL/GenBank/DDBJ databases">
        <authorList>
            <consortium name="CYATHOMIX"/>
        </authorList>
    </citation>
    <scope>NUCLEOTIDE SEQUENCE</scope>
    <source>
        <strain evidence="2">N/A</strain>
    </source>
</reference>
<feature type="compositionally biased region" description="Polar residues" evidence="1">
    <location>
        <begin position="256"/>
        <end position="272"/>
    </location>
</feature>
<dbReference type="AlphaFoldDB" id="A0AA36H5X0"/>